<dbReference type="Proteomes" id="UP000184038">
    <property type="component" value="Unassembled WGS sequence"/>
</dbReference>
<dbReference type="EMBL" id="FRCP01000008">
    <property type="protein sequence ID" value="SHM33353.1"/>
    <property type="molecule type" value="Genomic_DNA"/>
</dbReference>
<evidence type="ECO:0000313" key="4">
    <source>
        <dbReference type="EMBL" id="SHM33353.1"/>
    </source>
</evidence>
<keyword evidence="5" id="KW-1185">Reference proteome</keyword>
<dbReference type="OrthoDB" id="9800565at2"/>
<keyword evidence="2" id="KW-0479">Metal-binding</keyword>
<dbReference type="RefSeq" id="WP_073285806.1">
    <property type="nucleotide sequence ID" value="NZ_FRCP01000008.1"/>
</dbReference>
<dbReference type="SUPFAM" id="SSF56300">
    <property type="entry name" value="Metallo-dependent phosphatases"/>
    <property type="match status" value="1"/>
</dbReference>
<dbReference type="EC" id="3.1.4.-" evidence="2"/>
<dbReference type="PANTHER" id="PTHR11124">
    <property type="entry name" value="VACUOLAR SORTING PROTEIN VPS29"/>
    <property type="match status" value="1"/>
</dbReference>
<dbReference type="AlphaFoldDB" id="A0A1M7HYD8"/>
<evidence type="ECO:0000259" key="3">
    <source>
        <dbReference type="Pfam" id="PF12850"/>
    </source>
</evidence>
<proteinExistence type="inferred from homology"/>
<comment type="cofactor">
    <cofactor evidence="2">
        <name>a divalent metal cation</name>
        <dbReference type="ChEBI" id="CHEBI:60240"/>
    </cofactor>
</comment>
<dbReference type="Pfam" id="PF12850">
    <property type="entry name" value="Metallophos_2"/>
    <property type="match status" value="1"/>
</dbReference>
<reference evidence="4 5" key="1">
    <citation type="submission" date="2016-11" db="EMBL/GenBank/DDBJ databases">
        <authorList>
            <person name="Jaros S."/>
            <person name="Januszkiewicz K."/>
            <person name="Wedrychowicz H."/>
        </authorList>
    </citation>
    <scope>NUCLEOTIDE SEQUENCE [LARGE SCALE GENOMIC DNA]</scope>
    <source>
        <strain evidence="4 5">DSM 15930</strain>
    </source>
</reference>
<dbReference type="GO" id="GO:0016787">
    <property type="term" value="F:hydrolase activity"/>
    <property type="evidence" value="ECO:0007669"/>
    <property type="project" value="UniProtKB-UniRule"/>
</dbReference>
<dbReference type="Gene3D" id="3.60.21.10">
    <property type="match status" value="1"/>
</dbReference>
<dbReference type="InterPro" id="IPR029052">
    <property type="entry name" value="Metallo-depent_PP-like"/>
</dbReference>
<sequence length="162" mass="18856">MKVLIVSDSHGRTSYLEWVINKVGHIDAFVHLGDFEGQEEYIRSLVTCDTYIVSGNNDYFTDVEREKIVTLGTYRVLLTHGHRYHVNYGTDYLLETALENGFDIVMYGHTHIPSVEYRRETYLVNPGSISLPRQDGRTPSYMIMEIDRRGEICFNINYCKYN</sequence>
<protein>
    <recommendedName>
        <fullName evidence="2">Phosphoesterase</fullName>
        <ecNumber evidence="2">3.1.4.-</ecNumber>
    </recommendedName>
</protein>
<accession>A0A1M7HYD8</accession>
<evidence type="ECO:0000256" key="1">
    <source>
        <dbReference type="ARBA" id="ARBA00008950"/>
    </source>
</evidence>
<comment type="similarity">
    <text evidence="1 2">Belongs to the metallophosphoesterase superfamily. YfcE family.</text>
</comment>
<feature type="domain" description="Calcineurin-like phosphoesterase" evidence="3">
    <location>
        <begin position="1"/>
        <end position="148"/>
    </location>
</feature>
<dbReference type="STRING" id="1120996.SAMN02746066_01652"/>
<dbReference type="InterPro" id="IPR024654">
    <property type="entry name" value="Calcineurin-like_PHP_lpxH"/>
</dbReference>
<dbReference type="GO" id="GO:0046872">
    <property type="term" value="F:metal ion binding"/>
    <property type="evidence" value="ECO:0007669"/>
    <property type="project" value="UniProtKB-KW"/>
</dbReference>
<dbReference type="InterPro" id="IPR000979">
    <property type="entry name" value="Phosphodiesterase_MJ0936/Vps29"/>
</dbReference>
<name>A0A1M7HYD8_9FIRM</name>
<evidence type="ECO:0000256" key="2">
    <source>
        <dbReference type="RuleBase" id="RU362039"/>
    </source>
</evidence>
<gene>
    <name evidence="4" type="ORF">SAMN02746066_01652</name>
</gene>
<evidence type="ECO:0000313" key="5">
    <source>
        <dbReference type="Proteomes" id="UP000184038"/>
    </source>
</evidence>
<dbReference type="NCBIfam" id="TIGR00040">
    <property type="entry name" value="yfcE"/>
    <property type="match status" value="1"/>
</dbReference>
<organism evidence="4 5">
    <name type="scientific">Anaerosporobacter mobilis DSM 15930</name>
    <dbReference type="NCBI Taxonomy" id="1120996"/>
    <lineage>
        <taxon>Bacteria</taxon>
        <taxon>Bacillati</taxon>
        <taxon>Bacillota</taxon>
        <taxon>Clostridia</taxon>
        <taxon>Lachnospirales</taxon>
        <taxon>Lachnospiraceae</taxon>
        <taxon>Anaerosporobacter</taxon>
    </lineage>
</organism>